<dbReference type="SUPFAM" id="SSF55811">
    <property type="entry name" value="Nudix"/>
    <property type="match status" value="1"/>
</dbReference>
<dbReference type="PANTHER" id="PTHR10885:SF20">
    <property type="entry name" value="NUDIX HYDROLASE DOMAIN-CONTAINING PROTEIN"/>
    <property type="match status" value="1"/>
</dbReference>
<dbReference type="GO" id="GO:0005737">
    <property type="term" value="C:cytoplasm"/>
    <property type="evidence" value="ECO:0007669"/>
    <property type="project" value="TreeGrafter"/>
</dbReference>
<reference evidence="2" key="1">
    <citation type="submission" date="2021-01" db="EMBL/GenBank/DDBJ databases">
        <authorList>
            <person name="Corre E."/>
            <person name="Pelletier E."/>
            <person name="Niang G."/>
            <person name="Scheremetjew M."/>
            <person name="Finn R."/>
            <person name="Kale V."/>
            <person name="Holt S."/>
            <person name="Cochrane G."/>
            <person name="Meng A."/>
            <person name="Brown T."/>
            <person name="Cohen L."/>
        </authorList>
    </citation>
    <scope>NUCLEOTIDE SEQUENCE</scope>
    <source>
        <strain evidence="2">WS</strain>
    </source>
</reference>
<feature type="domain" description="Nudix hydrolase" evidence="1">
    <location>
        <begin position="78"/>
        <end position="232"/>
    </location>
</feature>
<dbReference type="GO" id="GO:0009240">
    <property type="term" value="P:isopentenyl diphosphate biosynthetic process"/>
    <property type="evidence" value="ECO:0007669"/>
    <property type="project" value="TreeGrafter"/>
</dbReference>
<proteinExistence type="predicted"/>
<dbReference type="PANTHER" id="PTHR10885">
    <property type="entry name" value="ISOPENTENYL-DIPHOSPHATE DELTA-ISOMERASE"/>
    <property type="match status" value="1"/>
</dbReference>
<dbReference type="GO" id="GO:0004452">
    <property type="term" value="F:isopentenyl-diphosphate delta-isomerase activity"/>
    <property type="evidence" value="ECO:0007669"/>
    <property type="project" value="TreeGrafter"/>
</dbReference>
<sequence>MSHTAAHAKKSTRCCEKVSKEENSGFNTSIAQSADPTPHNLFQRAQQPDELFATYEMENGNLTFIELKPRKAVHAQGMLHKSVDVFLVRGDKVLLQRRSKYKLIEPLKLDVSTAEHLQYPESFKHAAKRGLKEELGLTTHDLQKIEQFICLRKGTTYNEYSVSNPEDNSQQHIKDFELSKLYVAVFPEHEKLEIKQISEAEVAEVRWVSIDELSKKDDTQFTAWAQTEIPHLLRHFGVE</sequence>
<dbReference type="AlphaFoldDB" id="A0A7S1KSP4"/>
<evidence type="ECO:0000259" key="1">
    <source>
        <dbReference type="PROSITE" id="PS51462"/>
    </source>
</evidence>
<dbReference type="EMBL" id="HBGD01009361">
    <property type="protein sequence ID" value="CAD9084448.1"/>
    <property type="molecule type" value="Transcribed_RNA"/>
</dbReference>
<organism evidence="2">
    <name type="scientific">Percolomonas cosmopolitus</name>
    <dbReference type="NCBI Taxonomy" id="63605"/>
    <lineage>
        <taxon>Eukaryota</taxon>
        <taxon>Discoba</taxon>
        <taxon>Heterolobosea</taxon>
        <taxon>Tetramitia</taxon>
        <taxon>Eutetramitia</taxon>
        <taxon>Percolomonadidae</taxon>
        <taxon>Percolomonas</taxon>
    </lineage>
</organism>
<dbReference type="Gene3D" id="3.90.79.10">
    <property type="entry name" value="Nucleoside Triphosphate Pyrophosphohydrolase"/>
    <property type="match status" value="1"/>
</dbReference>
<protein>
    <recommendedName>
        <fullName evidence="1">Nudix hydrolase domain-containing protein</fullName>
    </recommendedName>
</protein>
<dbReference type="InterPro" id="IPR015797">
    <property type="entry name" value="NUDIX_hydrolase-like_dom_sf"/>
</dbReference>
<evidence type="ECO:0000313" key="2">
    <source>
        <dbReference type="EMBL" id="CAD9084448.1"/>
    </source>
</evidence>
<gene>
    <name evidence="2" type="ORF">PCOS0759_LOCUS7702</name>
</gene>
<dbReference type="PROSITE" id="PS51462">
    <property type="entry name" value="NUDIX"/>
    <property type="match status" value="1"/>
</dbReference>
<name>A0A7S1KSP4_9EUKA</name>
<dbReference type="Pfam" id="PF00293">
    <property type="entry name" value="NUDIX"/>
    <property type="match status" value="1"/>
</dbReference>
<accession>A0A7S1KSP4</accession>
<dbReference type="InterPro" id="IPR000086">
    <property type="entry name" value="NUDIX_hydrolase_dom"/>
</dbReference>